<comment type="caution">
    <text evidence="1">The sequence shown here is derived from an EMBL/GenBank/DDBJ whole genome shotgun (WGS) entry which is preliminary data.</text>
</comment>
<organism evidence="1 2">
    <name type="scientific">Thermoproteota archaeon</name>
    <dbReference type="NCBI Taxonomy" id="2056631"/>
    <lineage>
        <taxon>Archaea</taxon>
        <taxon>Thermoproteota</taxon>
    </lineage>
</organism>
<gene>
    <name evidence="1" type="ORF">DRJ31_09280</name>
</gene>
<proteinExistence type="predicted"/>
<dbReference type="Proteomes" id="UP000278475">
    <property type="component" value="Unassembled WGS sequence"/>
</dbReference>
<accession>A0A497ELD7</accession>
<evidence type="ECO:0000313" key="2">
    <source>
        <dbReference type="Proteomes" id="UP000278475"/>
    </source>
</evidence>
<reference evidence="1 2" key="1">
    <citation type="submission" date="2018-06" db="EMBL/GenBank/DDBJ databases">
        <title>Extensive metabolic versatility and redundancy in microbially diverse, dynamic hydrothermal sediments.</title>
        <authorList>
            <person name="Dombrowski N."/>
            <person name="Teske A."/>
            <person name="Baker B.J."/>
        </authorList>
    </citation>
    <scope>NUCLEOTIDE SEQUENCE [LARGE SCALE GENOMIC DNA]</scope>
    <source>
        <strain evidence="1">B66_G16</strain>
    </source>
</reference>
<name>A0A497ELD7_9CREN</name>
<protein>
    <submittedName>
        <fullName evidence="1">Uncharacterized protein</fullName>
    </submittedName>
</protein>
<evidence type="ECO:0000313" key="1">
    <source>
        <dbReference type="EMBL" id="RLE47177.1"/>
    </source>
</evidence>
<dbReference type="AlphaFoldDB" id="A0A497ELD7"/>
<feature type="non-terminal residue" evidence="1">
    <location>
        <position position="1"/>
    </location>
</feature>
<dbReference type="EMBL" id="QMQV01000147">
    <property type="protein sequence ID" value="RLE47177.1"/>
    <property type="molecule type" value="Genomic_DNA"/>
</dbReference>
<sequence length="125" mass="14468">FDIKEKKKEIVFHPEKNIAERDGKKYKIPPMTFCPLSAFYYLQLQDLALYRAHKIKLLSKEEIYILEARVTEEKGDVVLLEGEVRREDLSSNHGVAFEIYMSKEFRAPLLLKIKTAAGVIIARAI</sequence>